<name>U2Z363_9RHOB</name>
<dbReference type="Pfam" id="PF23148">
    <property type="entry name" value="Gp77"/>
    <property type="match status" value="1"/>
</dbReference>
<organism evidence="2 3">
    <name type="scientific">Limimaricola cinnabarinus LL-001</name>
    <dbReference type="NCBI Taxonomy" id="1337093"/>
    <lineage>
        <taxon>Bacteria</taxon>
        <taxon>Pseudomonadati</taxon>
        <taxon>Pseudomonadota</taxon>
        <taxon>Alphaproteobacteria</taxon>
        <taxon>Rhodobacterales</taxon>
        <taxon>Paracoccaceae</taxon>
        <taxon>Limimaricola</taxon>
    </lineage>
</organism>
<dbReference type="STRING" id="1337093.MBELCI_1559"/>
<dbReference type="OrthoDB" id="8421685at2"/>
<feature type="compositionally biased region" description="Low complexity" evidence="1">
    <location>
        <begin position="325"/>
        <end position="334"/>
    </location>
</feature>
<evidence type="ECO:0000313" key="3">
    <source>
        <dbReference type="Proteomes" id="UP000016566"/>
    </source>
</evidence>
<accession>U2Z363</accession>
<feature type="region of interest" description="Disordered" evidence="1">
    <location>
        <begin position="177"/>
        <end position="297"/>
    </location>
</feature>
<dbReference type="EMBL" id="BATB01000015">
    <property type="protein sequence ID" value="GAD55507.1"/>
    <property type="molecule type" value="Genomic_DNA"/>
</dbReference>
<dbReference type="InterPro" id="IPR056928">
    <property type="entry name" value="Gp77-like"/>
</dbReference>
<sequence length="484" mass="47209">MVSPVAGLTLTRTHPAGAFAAYTATERTQPVVFRARGVTIPSVDTAYLLLEMGATGAGMGVWYQTGVIKARCGSGGGSTSNTDHAFAESAVTKGSTVDITVEFDPANRRLRMWFGEALVGNATSSQAFAEWAGGDAAGYGSTGSSTPTGVPTTSWPSPLPNALEAYVNQRSTWTEGGAAEITGSGSGGFTTTGSGAGSVQATENAGAGAGSFTTGATGSGKADVSGTGSGGFTSTGSGSGASEAAGTGTGGFDTTGSGTGVAEGAGAGAGGFDTSGTGEGTAEQPAGSGSGFGSFDTDAGGAGSVGVGGTGSGGFDSTASGGGTSEVSGSSAGSFDAEGTGAGGAEVRGTGAAGFTSAGTGAGGVASSFEPAGLPPLSRTIVPAFERRDIMAGSNVTQWPNKDPDDILDYAIDWSDLIGDDTIASHEWVVQDGIKLDRFELSGNVAIAWLSGGVAVRSYRITSRITTAAGRRIDRSASLLVVPR</sequence>
<comment type="caution">
    <text evidence="2">The sequence shown here is derived from an EMBL/GenBank/DDBJ whole genome shotgun (WGS) entry which is preliminary data.</text>
</comment>
<gene>
    <name evidence="2" type="ORF">MBELCI_1559</name>
</gene>
<feature type="compositionally biased region" description="Low complexity" evidence="1">
    <location>
        <begin position="210"/>
        <end position="220"/>
    </location>
</feature>
<evidence type="ECO:0000256" key="1">
    <source>
        <dbReference type="SAM" id="MobiDB-lite"/>
    </source>
</evidence>
<reference evidence="2" key="1">
    <citation type="journal article" date="2013" name="Genome Announc.">
        <title>Draft Genome Sequence of Loktanella cinnabarina LL-001T, Isolated from Deep-Sea Floor Sediment.</title>
        <authorList>
            <person name="Nishi S."/>
            <person name="Tsubouchi T."/>
            <person name="Takaki Y."/>
            <person name="Koyanagi R."/>
            <person name="Satoh N."/>
            <person name="Maruyama T."/>
            <person name="Hatada Y."/>
        </authorList>
    </citation>
    <scope>NUCLEOTIDE SEQUENCE [LARGE SCALE GENOMIC DNA]</scope>
    <source>
        <strain evidence="2">LL-001</strain>
    </source>
</reference>
<feature type="compositionally biased region" description="Gly residues" evidence="1">
    <location>
        <begin position="184"/>
        <end position="196"/>
    </location>
</feature>
<proteinExistence type="predicted"/>
<feature type="compositionally biased region" description="Gly residues" evidence="1">
    <location>
        <begin position="227"/>
        <end position="239"/>
    </location>
</feature>
<dbReference type="RefSeq" id="WP_021693611.1">
    <property type="nucleotide sequence ID" value="NZ_BATB01000015.1"/>
</dbReference>
<evidence type="ECO:0000313" key="2">
    <source>
        <dbReference type="EMBL" id="GAD55507.1"/>
    </source>
</evidence>
<protein>
    <submittedName>
        <fullName evidence="2">Uncharacterized protein</fullName>
    </submittedName>
</protein>
<feature type="compositionally biased region" description="Gly residues" evidence="1">
    <location>
        <begin position="247"/>
        <end position="279"/>
    </location>
</feature>
<dbReference type="Proteomes" id="UP000016566">
    <property type="component" value="Unassembled WGS sequence"/>
</dbReference>
<keyword evidence="3" id="KW-1185">Reference proteome</keyword>
<dbReference type="AlphaFoldDB" id="U2Z363"/>
<feature type="compositionally biased region" description="Gly residues" evidence="1">
    <location>
        <begin position="313"/>
        <end position="324"/>
    </location>
</feature>
<feature type="region of interest" description="Disordered" evidence="1">
    <location>
        <begin position="313"/>
        <end position="345"/>
    </location>
</feature>
<dbReference type="eggNOG" id="ENOG50312GT">
    <property type="taxonomic scope" value="Bacteria"/>
</dbReference>